<evidence type="ECO:0000256" key="4">
    <source>
        <dbReference type="SAM" id="MobiDB-lite"/>
    </source>
</evidence>
<keyword evidence="3" id="KW-0067">ATP-binding</keyword>
<accession>A0A1F8FJD1</accession>
<dbReference type="Pfam" id="PF08245">
    <property type="entry name" value="Mur_ligase_M"/>
    <property type="match status" value="2"/>
</dbReference>
<dbReference type="Proteomes" id="UP000178197">
    <property type="component" value="Unassembled WGS sequence"/>
</dbReference>
<dbReference type="EMBL" id="MGJT01000017">
    <property type="protein sequence ID" value="OGN12506.1"/>
    <property type="molecule type" value="Genomic_DNA"/>
</dbReference>
<name>A0A1F8FJD1_9BACT</name>
<dbReference type="Gene3D" id="3.90.190.20">
    <property type="entry name" value="Mur ligase, C-terminal domain"/>
    <property type="match status" value="1"/>
</dbReference>
<evidence type="ECO:0000259" key="6">
    <source>
        <dbReference type="Pfam" id="PF08245"/>
    </source>
</evidence>
<dbReference type="PANTHER" id="PTHR43024:SF1">
    <property type="entry name" value="UDP-N-ACETYLMURAMOYL-TRIPEPTIDE--D-ALANYL-D-ALANINE LIGASE"/>
    <property type="match status" value="1"/>
</dbReference>
<evidence type="ECO:0000256" key="1">
    <source>
        <dbReference type="ARBA" id="ARBA00022598"/>
    </source>
</evidence>
<feature type="domain" description="Mur ligase central" evidence="6">
    <location>
        <begin position="27"/>
        <end position="68"/>
    </location>
</feature>
<dbReference type="InterPro" id="IPR051046">
    <property type="entry name" value="MurCDEF_CellWall_CoF430Synth"/>
</dbReference>
<dbReference type="InterPro" id="IPR004101">
    <property type="entry name" value="Mur_ligase_C"/>
</dbReference>
<dbReference type="AlphaFoldDB" id="A0A1F8FJD1"/>
<gene>
    <name evidence="7" type="ORF">A3C71_01915</name>
</gene>
<sequence>MKSILQKILTLLAKKYLAKYKPKIVAVTGNTGKTSTKEMIAAVLRSEFKIRMSGGNLNNEWGVPLAILGDYAEEYYEKGGTLSFWLKVIGKSWAGLFFEKSYPEILVLEYGADRPGDIAKLAKNFKPDVAVVMAIGEIPVHVEYFSGPEELAEEKSKLVQVLEPADFAVLNYDDFAVLEMKSKTKAQIKTFGFGEGAEVQVSDFDFKVGSAGEPQGVVFKIYTDQSAIHLPENFRARATTEREGGSSEPGRANPGSRVGDMADWLEIKINGSLGKSQAWAASAATAVGLIFGLNLDKISDALALYHGPAGRLRILKGIKNSWLVDDTYNASPASMHLALETLKSLPAQRKIVVLGDMLELGKYSIQAHRDVGNFAGTFADLLITVGARAKFMADAAGNQMPKENILSFDTSAEASGVVKELIKDGDLILVKGSQGMRMEKIVEEIMAEPEKKRELLVRQSKRWLEK</sequence>
<feature type="domain" description="Mur ligase central" evidence="6">
    <location>
        <begin position="100"/>
        <end position="205"/>
    </location>
</feature>
<feature type="region of interest" description="Disordered" evidence="4">
    <location>
        <begin position="237"/>
        <end position="256"/>
    </location>
</feature>
<feature type="domain" description="Mur ligase C-terminal" evidence="5">
    <location>
        <begin position="310"/>
        <end position="433"/>
    </location>
</feature>
<keyword evidence="1" id="KW-0436">Ligase</keyword>
<evidence type="ECO:0000259" key="5">
    <source>
        <dbReference type="Pfam" id="PF02875"/>
    </source>
</evidence>
<dbReference type="InterPro" id="IPR036565">
    <property type="entry name" value="Mur-like_cat_sf"/>
</dbReference>
<evidence type="ECO:0000313" key="7">
    <source>
        <dbReference type="EMBL" id="OGN12506.1"/>
    </source>
</evidence>
<dbReference type="Gene3D" id="3.40.1190.10">
    <property type="entry name" value="Mur-like, catalytic domain"/>
    <property type="match status" value="1"/>
</dbReference>
<dbReference type="InterPro" id="IPR013221">
    <property type="entry name" value="Mur_ligase_cen"/>
</dbReference>
<reference evidence="7 8" key="1">
    <citation type="journal article" date="2016" name="Nat. Commun.">
        <title>Thousands of microbial genomes shed light on interconnected biogeochemical processes in an aquifer system.</title>
        <authorList>
            <person name="Anantharaman K."/>
            <person name="Brown C.T."/>
            <person name="Hug L.A."/>
            <person name="Sharon I."/>
            <person name="Castelle C.J."/>
            <person name="Probst A.J."/>
            <person name="Thomas B.C."/>
            <person name="Singh A."/>
            <person name="Wilkins M.J."/>
            <person name="Karaoz U."/>
            <person name="Brodie E.L."/>
            <person name="Williams K.H."/>
            <person name="Hubbard S.S."/>
            <person name="Banfield J.F."/>
        </authorList>
    </citation>
    <scope>NUCLEOTIDE SEQUENCE [LARGE SCALE GENOMIC DNA]</scope>
</reference>
<dbReference type="SUPFAM" id="SSF53244">
    <property type="entry name" value="MurD-like peptide ligases, peptide-binding domain"/>
    <property type="match status" value="1"/>
</dbReference>
<keyword evidence="2" id="KW-0547">Nucleotide-binding</keyword>
<proteinExistence type="predicted"/>
<evidence type="ECO:0000256" key="2">
    <source>
        <dbReference type="ARBA" id="ARBA00022741"/>
    </source>
</evidence>
<dbReference type="InterPro" id="IPR036615">
    <property type="entry name" value="Mur_ligase_C_dom_sf"/>
</dbReference>
<dbReference type="GO" id="GO:0005524">
    <property type="term" value="F:ATP binding"/>
    <property type="evidence" value="ECO:0007669"/>
    <property type="project" value="UniProtKB-KW"/>
</dbReference>
<organism evidence="7 8">
    <name type="scientific">Candidatus Yanofskybacteria bacterium RIFCSPHIGHO2_02_FULL_43_15c</name>
    <dbReference type="NCBI Taxonomy" id="1802679"/>
    <lineage>
        <taxon>Bacteria</taxon>
        <taxon>Candidatus Yanofskyibacteriota</taxon>
    </lineage>
</organism>
<evidence type="ECO:0000313" key="8">
    <source>
        <dbReference type="Proteomes" id="UP000178197"/>
    </source>
</evidence>
<dbReference type="GO" id="GO:0016881">
    <property type="term" value="F:acid-amino acid ligase activity"/>
    <property type="evidence" value="ECO:0007669"/>
    <property type="project" value="InterPro"/>
</dbReference>
<protein>
    <recommendedName>
        <fullName evidence="9">UDP-N-acetylmuramoyl-tripeptide--D-alanyl-D-alanine ligase</fullName>
    </recommendedName>
</protein>
<comment type="caution">
    <text evidence="7">The sequence shown here is derived from an EMBL/GenBank/DDBJ whole genome shotgun (WGS) entry which is preliminary data.</text>
</comment>
<evidence type="ECO:0000256" key="3">
    <source>
        <dbReference type="ARBA" id="ARBA00022840"/>
    </source>
</evidence>
<dbReference type="SUPFAM" id="SSF53623">
    <property type="entry name" value="MurD-like peptide ligases, catalytic domain"/>
    <property type="match status" value="1"/>
</dbReference>
<dbReference type="Pfam" id="PF02875">
    <property type="entry name" value="Mur_ligase_C"/>
    <property type="match status" value="1"/>
</dbReference>
<evidence type="ECO:0008006" key="9">
    <source>
        <dbReference type="Google" id="ProtNLM"/>
    </source>
</evidence>
<dbReference type="PANTHER" id="PTHR43024">
    <property type="entry name" value="UDP-N-ACETYLMURAMOYL-TRIPEPTIDE--D-ALANYL-D-ALANINE LIGASE"/>
    <property type="match status" value="1"/>
</dbReference>